<dbReference type="RefSeq" id="WP_406856403.1">
    <property type="nucleotide sequence ID" value="NZ_CP157484.1"/>
</dbReference>
<feature type="transmembrane region" description="Helical" evidence="1">
    <location>
        <begin position="236"/>
        <end position="253"/>
    </location>
</feature>
<feature type="transmembrane region" description="Helical" evidence="1">
    <location>
        <begin position="35"/>
        <end position="55"/>
    </location>
</feature>
<feature type="transmembrane region" description="Helical" evidence="1">
    <location>
        <begin position="182"/>
        <end position="202"/>
    </location>
</feature>
<dbReference type="PANTHER" id="PTHR38457:SF1">
    <property type="entry name" value="REGULATOR ABRB-RELATED"/>
    <property type="match status" value="1"/>
</dbReference>
<keyword evidence="1" id="KW-1133">Transmembrane helix</keyword>
<proteinExistence type="predicted"/>
<keyword evidence="1" id="KW-0472">Membrane</keyword>
<feature type="transmembrane region" description="Helical" evidence="1">
    <location>
        <begin position="145"/>
        <end position="170"/>
    </location>
</feature>
<dbReference type="EMBL" id="CP157484">
    <property type="protein sequence ID" value="XBO39558.1"/>
    <property type="molecule type" value="Genomic_DNA"/>
</dbReference>
<sequence>MGSHAAPALRAILAQIGLMSAAALGGWAFEWAGIPAPWLSGAMIVTAALAAADIAPPMVPAFRELALIIAGVSMGASMTPESVSAFVDYPGSLAILAVSVVVVIAGSAAVLVHVSGWSARDALLASAPGALSTVLVIAADQGADVARIVVVQLVRLFVLVAILPMAIVAAEHGSGGAAAIRPPADAGALAILFAVSIAGAIACEKLNVAGAFILGPMLASGLVTAPGLVHGGMPPIFSLIGFVLIGVFIGQRFRGLEAMTVLRTAPAAIVSFAATLSLSALGAVAVTAIVGVPFGETAVAFAPGGLEAMTVLAFALGLDPVYVGVHHLARFVLVAFLIPAAFRWWPGLQAEEPARDPT</sequence>
<accession>A0AAU7JH20</accession>
<keyword evidence="1" id="KW-0812">Transmembrane</keyword>
<feature type="transmembrane region" description="Helical" evidence="1">
    <location>
        <begin position="93"/>
        <end position="115"/>
    </location>
</feature>
<dbReference type="GO" id="GO:0016020">
    <property type="term" value="C:membrane"/>
    <property type="evidence" value="ECO:0007669"/>
    <property type="project" value="InterPro"/>
</dbReference>
<dbReference type="NCBIfam" id="TIGR03082">
    <property type="entry name" value="Gneg_AbrB_dup"/>
    <property type="match status" value="2"/>
</dbReference>
<feature type="transmembrane region" description="Helical" evidence="1">
    <location>
        <begin position="265"/>
        <end position="290"/>
    </location>
</feature>
<dbReference type="PANTHER" id="PTHR38457">
    <property type="entry name" value="REGULATOR ABRB-RELATED"/>
    <property type="match status" value="1"/>
</dbReference>
<dbReference type="GO" id="GO:0010468">
    <property type="term" value="P:regulation of gene expression"/>
    <property type="evidence" value="ECO:0007669"/>
    <property type="project" value="InterPro"/>
</dbReference>
<evidence type="ECO:0000313" key="2">
    <source>
        <dbReference type="EMBL" id="XBO39558.1"/>
    </source>
</evidence>
<evidence type="ECO:0000256" key="1">
    <source>
        <dbReference type="SAM" id="Phobius"/>
    </source>
</evidence>
<dbReference type="AlphaFoldDB" id="A0AAU7JH20"/>
<protein>
    <submittedName>
        <fullName evidence="2">AbrB family transcriptional regulator</fullName>
    </submittedName>
</protein>
<feature type="transmembrane region" description="Helical" evidence="1">
    <location>
        <begin position="67"/>
        <end position="87"/>
    </location>
</feature>
<feature type="transmembrane region" description="Helical" evidence="1">
    <location>
        <begin position="297"/>
        <end position="316"/>
    </location>
</feature>
<feature type="transmembrane region" description="Helical" evidence="1">
    <location>
        <begin position="328"/>
        <end position="345"/>
    </location>
</feature>
<dbReference type="InterPro" id="IPR017516">
    <property type="entry name" value="AbrB_dup"/>
</dbReference>
<name>A0AAU7JH20_9HYPH</name>
<feature type="transmembrane region" description="Helical" evidence="1">
    <location>
        <begin position="12"/>
        <end position="29"/>
    </location>
</feature>
<gene>
    <name evidence="2" type="ORF">ABEG18_01875</name>
</gene>
<reference evidence="2" key="1">
    <citation type="submission" date="2024-05" db="EMBL/GenBank/DDBJ databases">
        <authorList>
            <person name="Kim S."/>
            <person name="Heo J."/>
            <person name="Choi H."/>
            <person name="Choi Y."/>
            <person name="Kwon S.-W."/>
            <person name="Kim Y."/>
        </authorList>
    </citation>
    <scope>NUCLEOTIDE SEQUENCE</scope>
    <source>
        <strain evidence="2">KACC 23698</strain>
    </source>
</reference>
<feature type="transmembrane region" description="Helical" evidence="1">
    <location>
        <begin position="122"/>
        <end position="139"/>
    </location>
</feature>
<dbReference type="InterPro" id="IPR007820">
    <property type="entry name" value="AbrB_fam"/>
</dbReference>
<organism evidence="2">
    <name type="scientific">Alsobacter sp. KACC 23698</name>
    <dbReference type="NCBI Taxonomy" id="3149229"/>
    <lineage>
        <taxon>Bacteria</taxon>
        <taxon>Pseudomonadati</taxon>
        <taxon>Pseudomonadota</taxon>
        <taxon>Alphaproteobacteria</taxon>
        <taxon>Hyphomicrobiales</taxon>
        <taxon>Alsobacteraceae</taxon>
        <taxon>Alsobacter</taxon>
    </lineage>
</organism>
<dbReference type="PIRSF" id="PIRSF038991">
    <property type="entry name" value="Protein_AbrB"/>
    <property type="match status" value="1"/>
</dbReference>
<dbReference type="Pfam" id="PF05145">
    <property type="entry name" value="AbrB"/>
    <property type="match status" value="1"/>
</dbReference>